<proteinExistence type="predicted"/>
<keyword evidence="10" id="KW-1185">Reference proteome</keyword>
<feature type="transmembrane region" description="Helical" evidence="7">
    <location>
        <begin position="593"/>
        <end position="612"/>
    </location>
</feature>
<feature type="transmembrane region" description="Helical" evidence="7">
    <location>
        <begin position="185"/>
        <end position="205"/>
    </location>
</feature>
<organism evidence="9 10">
    <name type="scientific">Dissulfuribacter thermophilus</name>
    <dbReference type="NCBI Taxonomy" id="1156395"/>
    <lineage>
        <taxon>Bacteria</taxon>
        <taxon>Pseudomonadati</taxon>
        <taxon>Thermodesulfobacteriota</taxon>
        <taxon>Dissulfuribacteria</taxon>
        <taxon>Dissulfuribacterales</taxon>
        <taxon>Dissulfuribacteraceae</taxon>
        <taxon>Dissulfuribacter</taxon>
    </lineage>
</organism>
<dbReference type="AlphaFoldDB" id="A0A1B9F884"/>
<keyword evidence="2" id="KW-0813">Transport</keyword>
<feature type="transmembrane region" description="Helical" evidence="7">
    <location>
        <begin position="48"/>
        <end position="66"/>
    </location>
</feature>
<dbReference type="Gene3D" id="3.30.70.1450">
    <property type="entry name" value="Regulator of K+ conductance, C-terminal domain"/>
    <property type="match status" value="2"/>
</dbReference>
<dbReference type="InterPro" id="IPR006037">
    <property type="entry name" value="RCK_C"/>
</dbReference>
<dbReference type="PANTHER" id="PTHR43652:SF2">
    <property type="entry name" value="BASIC AMINO ACID ANTIPORTER YFCC-RELATED"/>
    <property type="match status" value="1"/>
</dbReference>
<evidence type="ECO:0000259" key="8">
    <source>
        <dbReference type="PROSITE" id="PS51202"/>
    </source>
</evidence>
<name>A0A1B9F884_9BACT</name>
<reference evidence="9 10" key="1">
    <citation type="submission" date="2016-06" db="EMBL/GenBank/DDBJ databases">
        <title>Respiratory ammonification of nitrate coupled to the oxidation of elemental sulfur in deep-sea autotrophic thermophilic bacteria.</title>
        <authorList>
            <person name="Slobodkina G.B."/>
            <person name="Mardanov A.V."/>
            <person name="Ravin N.V."/>
            <person name="Frolova A.A."/>
            <person name="Viryasiv M.B."/>
            <person name="Chernyh N.A."/>
            <person name="Bonch-Osmolovskaya E.A."/>
            <person name="Slobodkin A.I."/>
        </authorList>
    </citation>
    <scope>NUCLEOTIDE SEQUENCE [LARGE SCALE GENOMIC DNA]</scope>
    <source>
        <strain evidence="9 10">S69</strain>
    </source>
</reference>
<evidence type="ECO:0000256" key="1">
    <source>
        <dbReference type="ARBA" id="ARBA00004141"/>
    </source>
</evidence>
<keyword evidence="5 7" id="KW-1133">Transmembrane helix</keyword>
<keyword evidence="4" id="KW-0677">Repeat</keyword>
<dbReference type="InterPro" id="IPR036721">
    <property type="entry name" value="RCK_C_sf"/>
</dbReference>
<feature type="transmembrane region" description="Helical" evidence="7">
    <location>
        <begin position="555"/>
        <end position="573"/>
    </location>
</feature>
<dbReference type="InterPro" id="IPR051679">
    <property type="entry name" value="DASS-Related_Transporters"/>
</dbReference>
<feature type="transmembrane region" description="Helical" evidence="7">
    <location>
        <begin position="443"/>
        <end position="461"/>
    </location>
</feature>
<dbReference type="GO" id="GO:0008324">
    <property type="term" value="F:monoatomic cation transmembrane transporter activity"/>
    <property type="evidence" value="ECO:0007669"/>
    <property type="project" value="InterPro"/>
</dbReference>
<feature type="transmembrane region" description="Helical" evidence="7">
    <location>
        <begin position="473"/>
        <end position="492"/>
    </location>
</feature>
<dbReference type="GO" id="GO:0005886">
    <property type="term" value="C:plasma membrane"/>
    <property type="evidence" value="ECO:0007669"/>
    <property type="project" value="TreeGrafter"/>
</dbReference>
<feature type="domain" description="RCK C-terminal" evidence="8">
    <location>
        <begin position="312"/>
        <end position="396"/>
    </location>
</feature>
<evidence type="ECO:0000313" key="9">
    <source>
        <dbReference type="EMBL" id="OCC16149.1"/>
    </source>
</evidence>
<evidence type="ECO:0000256" key="2">
    <source>
        <dbReference type="ARBA" id="ARBA00022448"/>
    </source>
</evidence>
<sequence>MIIVMGVLGFAILLFVFEWVRVDVVGIIMMVLLPLLGLVSPKEAISGLSSNAVVSIIAVIIIGAGLDKTGCMNVLARFILRFAGKAESRIMALIAGTVALISSFMQNIGAAALFMPAAIRISRQVNIPVSRILMPMGFCAIIGGTITLVGASPTILLNDLIEQANQLGIAPEPIETLGLFTQTPIGIALVTSAILYFIVFGRFILPKTSGESENRLIPDMIADTYREITGIYEIEVPETYKGESTLGELDLRPRYKIAVVAIYDAQKKSKNFAPVSSEKFKAGDVIAVVGNETAVKNFVNDLGLKLKDDLDVFSEDLSPNNAGILEGIVTPRSELVGKTLSEVNFRKTYQVNPVAVCSDGTCTLENIAEIKLKPGDAILLFGRWEYFHRLKGQQTFTFTTEVKGEIMRTEKAKTAVFWLLVALGLVMFWNPVVTKLGHPELKISLSICLLTGALGMILTKVMSVDEAYESVDWMTVFLLGGLIPLGLAFQKTGTAEYIATTIMNALGTVPPIVFLAVVGIMTSFFTLVVSNVGATVLLVPLAISMAVKAGADPRMAALVVALSASNTFVLPTHQVNALIMRPGGYRTVDYAKAGAGMTILFLVVMLTMLYLFY</sequence>
<feature type="transmembrane region" description="Helical" evidence="7">
    <location>
        <begin position="90"/>
        <end position="115"/>
    </location>
</feature>
<dbReference type="GO" id="GO:0006813">
    <property type="term" value="P:potassium ion transport"/>
    <property type="evidence" value="ECO:0007669"/>
    <property type="project" value="InterPro"/>
</dbReference>
<keyword evidence="3 7" id="KW-0812">Transmembrane</keyword>
<dbReference type="EMBL" id="MAGO01000002">
    <property type="protein sequence ID" value="OCC16149.1"/>
    <property type="molecule type" value="Genomic_DNA"/>
</dbReference>
<feature type="transmembrane region" description="Helical" evidence="7">
    <location>
        <begin position="415"/>
        <end position="431"/>
    </location>
</feature>
<evidence type="ECO:0000256" key="5">
    <source>
        <dbReference type="ARBA" id="ARBA00022989"/>
    </source>
</evidence>
<dbReference type="Pfam" id="PF03600">
    <property type="entry name" value="CitMHS"/>
    <property type="match status" value="1"/>
</dbReference>
<feature type="transmembrane region" description="Helical" evidence="7">
    <location>
        <begin position="512"/>
        <end position="543"/>
    </location>
</feature>
<protein>
    <submittedName>
        <fullName evidence="9">Sulfur deprivation response regulator</fullName>
    </submittedName>
</protein>
<feature type="transmembrane region" description="Helical" evidence="7">
    <location>
        <begin position="6"/>
        <end position="36"/>
    </location>
</feature>
<dbReference type="InterPro" id="IPR004680">
    <property type="entry name" value="Cit_transptr-like_dom"/>
</dbReference>
<evidence type="ECO:0000256" key="3">
    <source>
        <dbReference type="ARBA" id="ARBA00022692"/>
    </source>
</evidence>
<evidence type="ECO:0000256" key="4">
    <source>
        <dbReference type="ARBA" id="ARBA00022737"/>
    </source>
</evidence>
<dbReference type="PROSITE" id="PS51202">
    <property type="entry name" value="RCK_C"/>
    <property type="match status" value="1"/>
</dbReference>
<comment type="subcellular location">
    <subcellularLocation>
        <location evidence="1">Membrane</location>
        <topology evidence="1">Multi-pass membrane protein</topology>
    </subcellularLocation>
</comment>
<accession>A0A1B9F884</accession>
<dbReference type="SUPFAM" id="SSF116726">
    <property type="entry name" value="TrkA C-terminal domain-like"/>
    <property type="match status" value="2"/>
</dbReference>
<evidence type="ECO:0000313" key="10">
    <source>
        <dbReference type="Proteomes" id="UP000093080"/>
    </source>
</evidence>
<evidence type="ECO:0000256" key="7">
    <source>
        <dbReference type="SAM" id="Phobius"/>
    </source>
</evidence>
<dbReference type="PANTHER" id="PTHR43652">
    <property type="entry name" value="BASIC AMINO ACID ANTIPORTER YFCC-RELATED"/>
    <property type="match status" value="1"/>
</dbReference>
<dbReference type="STRING" id="1156395.DBT_0611"/>
<comment type="caution">
    <text evidence="9">The sequence shown here is derived from an EMBL/GenBank/DDBJ whole genome shotgun (WGS) entry which is preliminary data.</text>
</comment>
<keyword evidence="6 7" id="KW-0472">Membrane</keyword>
<gene>
    <name evidence="9" type="ORF">DBT_0611</name>
</gene>
<dbReference type="Proteomes" id="UP000093080">
    <property type="component" value="Unassembled WGS sequence"/>
</dbReference>
<dbReference type="PATRIC" id="fig|1156395.6.peg.617"/>
<feature type="transmembrane region" description="Helical" evidence="7">
    <location>
        <begin position="136"/>
        <end position="157"/>
    </location>
</feature>
<evidence type="ECO:0000256" key="6">
    <source>
        <dbReference type="ARBA" id="ARBA00023136"/>
    </source>
</evidence>